<dbReference type="EMBL" id="GL876976">
    <property type="protein sequence ID" value="KLU90923.1"/>
    <property type="molecule type" value="Genomic_DNA"/>
</dbReference>
<dbReference type="EnsemblFungi" id="MAPG_09448T0">
    <property type="protein sequence ID" value="MAPG_09448T0"/>
    <property type="gene ID" value="MAPG_09448"/>
</dbReference>
<dbReference type="Proteomes" id="UP000011715">
    <property type="component" value="Unassembled WGS sequence"/>
</dbReference>
<evidence type="ECO:0000313" key="4">
    <source>
        <dbReference type="EnsemblFungi" id="MAPG_09448T0"/>
    </source>
</evidence>
<dbReference type="OrthoDB" id="406838at2759"/>
<keyword evidence="2" id="KW-0472">Membrane</keyword>
<feature type="region of interest" description="Disordered" evidence="1">
    <location>
        <begin position="807"/>
        <end position="893"/>
    </location>
</feature>
<reference evidence="4" key="5">
    <citation type="submission" date="2015-06" db="UniProtKB">
        <authorList>
            <consortium name="EnsemblFungi"/>
        </authorList>
    </citation>
    <scope>IDENTIFICATION</scope>
    <source>
        <strain evidence="4">ATCC 64411</strain>
    </source>
</reference>
<feature type="compositionally biased region" description="Basic and acidic residues" evidence="1">
    <location>
        <begin position="42"/>
        <end position="56"/>
    </location>
</feature>
<keyword evidence="2" id="KW-0812">Transmembrane</keyword>
<reference evidence="5" key="2">
    <citation type="submission" date="2010-05" db="EMBL/GenBank/DDBJ databases">
        <title>The genome sequence of Magnaporthe poae strain ATCC 64411.</title>
        <authorList>
            <person name="Ma L.-J."/>
            <person name="Dead R."/>
            <person name="Young S."/>
            <person name="Zeng Q."/>
            <person name="Koehrsen M."/>
            <person name="Alvarado L."/>
            <person name="Berlin A."/>
            <person name="Chapman S.B."/>
            <person name="Chen Z."/>
            <person name="Freedman E."/>
            <person name="Gellesch M."/>
            <person name="Goldberg J."/>
            <person name="Griggs A."/>
            <person name="Gujja S."/>
            <person name="Heilman E.R."/>
            <person name="Heiman D."/>
            <person name="Hepburn T."/>
            <person name="Howarth C."/>
            <person name="Jen D."/>
            <person name="Larson L."/>
            <person name="Mehta T."/>
            <person name="Neiman D."/>
            <person name="Pearson M."/>
            <person name="Roberts A."/>
            <person name="Saif S."/>
            <person name="Shea T."/>
            <person name="Shenoy N."/>
            <person name="Sisk P."/>
            <person name="Stolte C."/>
            <person name="Sykes S."/>
            <person name="Walk T."/>
            <person name="White J."/>
            <person name="Yandava C."/>
            <person name="Haas B."/>
            <person name="Nusbaum C."/>
            <person name="Birren B."/>
        </authorList>
    </citation>
    <scope>NUCLEOTIDE SEQUENCE [LARGE SCALE GENOMIC DNA]</scope>
    <source>
        <strain evidence="5">ATCC 64411 / 73-15</strain>
    </source>
</reference>
<evidence type="ECO:0000256" key="1">
    <source>
        <dbReference type="SAM" id="MobiDB-lite"/>
    </source>
</evidence>
<reference evidence="3" key="3">
    <citation type="submission" date="2011-03" db="EMBL/GenBank/DDBJ databases">
        <title>Annotation of Magnaporthe poae ATCC 64411.</title>
        <authorList>
            <person name="Ma L.-J."/>
            <person name="Dead R."/>
            <person name="Young S.K."/>
            <person name="Zeng Q."/>
            <person name="Gargeya S."/>
            <person name="Fitzgerald M."/>
            <person name="Haas B."/>
            <person name="Abouelleil A."/>
            <person name="Alvarado L."/>
            <person name="Arachchi H.M."/>
            <person name="Berlin A."/>
            <person name="Brown A."/>
            <person name="Chapman S.B."/>
            <person name="Chen Z."/>
            <person name="Dunbar C."/>
            <person name="Freedman E."/>
            <person name="Gearin G."/>
            <person name="Gellesch M."/>
            <person name="Goldberg J."/>
            <person name="Griggs A."/>
            <person name="Gujja S."/>
            <person name="Heiman D."/>
            <person name="Howarth C."/>
            <person name="Larson L."/>
            <person name="Lui A."/>
            <person name="MacDonald P.J.P."/>
            <person name="Mehta T."/>
            <person name="Montmayeur A."/>
            <person name="Murphy C."/>
            <person name="Neiman D."/>
            <person name="Pearson M."/>
            <person name="Priest M."/>
            <person name="Roberts A."/>
            <person name="Saif S."/>
            <person name="Shea T."/>
            <person name="Shenoy N."/>
            <person name="Sisk P."/>
            <person name="Stolte C."/>
            <person name="Sykes S."/>
            <person name="Yandava C."/>
            <person name="Wortman J."/>
            <person name="Nusbaum C."/>
            <person name="Birren B."/>
        </authorList>
    </citation>
    <scope>NUCLEOTIDE SEQUENCE</scope>
    <source>
        <strain evidence="3">ATCC 64411</strain>
    </source>
</reference>
<proteinExistence type="predicted"/>
<dbReference type="VEuPathDB" id="FungiDB:MAPG_09448"/>
<keyword evidence="5" id="KW-1185">Reference proteome</keyword>
<evidence type="ECO:0000256" key="2">
    <source>
        <dbReference type="SAM" id="Phobius"/>
    </source>
</evidence>
<sequence length="930" mass="99838">MDLTASPELAVSGRSAGQNSNTIIRGPDQSSPQARASISGVWHEEHSSDLQVEGDRPGLETAPVGEIWPERFVPDHSGPIHIVRDDKMAADGSQCSGKGEDKGKTRKKGIRKILLCGLVTWFIVGAAILGGVFGSRSINGSQSINGTAAIQSQRHVALTESYQLSRGGSPHLEIFAADSREAGRFDSILSVRRNFNATSPTDFMPRLKSEILPVIEAAGARGSLLQLPAHLRFSVQPAQDGSSNWTEIVLVDRGLLRLGRRSSNTDWDFYDVTQPANNDSREDYQASAAPKESVTLLPSAAGRSISRVLFLTSSSNGLQMAYCGISRGDRSYQGARIFSSTGLALLSPRAVDFGDDLHVFGVAQDTRHLLHGVLTQKDLAKSPGGLNMKDAGGYVTTTPAVVSRGPCIEVFARGGDGRLWWKTYNGSSPNFGWGGVWTRVDGNVDILGEPDAISWTEDRVDIFAWGGGPGNSLLHRTFTFSGRALVAGELENLSSPLELPAKIPQIPVATRIYRAARAANRRAGDWEPDRQPCQRLPLHSIRHRCQRVLRRSPGNVISWRETTALRVWGDAKQAATVCRHIVPGVGLCLRSTTQQLETCCRRQSGADWALCAAGMVRSFVTIISVSSSRFGTAEHTVEHSCTYAAAGGLLMGTRTIRYAALVGLSGSSGPSGSLQQLSGQLAIIQRQKMGLLKTFLLAGLPLLRSHDARLTYAPAAANILRPTRARASQRDQAFAPSTSVTLPYQDVNSSSAVVHAVMKTSAVLLETLLSLESMSCPGGGRDTAVIRFSDAEALETEPGAVAAARLVAPHHQRRPCKLQQPRPPTARRVLGRTRSSTTRTASRPQRRQQSGGSSVTSWPAWSSTSAGGGGRLAPTRPQPPPLPEVSETFEVDASSHSIIDTSALAVTANEASMTSTIQLNGHVHYNRVVL</sequence>
<feature type="region of interest" description="Disordered" evidence="1">
    <location>
        <begin position="1"/>
        <end position="56"/>
    </location>
</feature>
<protein>
    <recommendedName>
        <fullName evidence="6">Fucose-specific lectin</fullName>
    </recommendedName>
</protein>
<dbReference type="AlphaFoldDB" id="A0A0C4E9Z6"/>
<name>A0A0C4E9Z6_MAGP6</name>
<dbReference type="eggNOG" id="ENOG502TDK7">
    <property type="taxonomic scope" value="Eukaryota"/>
</dbReference>
<keyword evidence="2" id="KW-1133">Transmembrane helix</keyword>
<dbReference type="Gene3D" id="2.120.10.70">
    <property type="entry name" value="Fucose-specific lectin"/>
    <property type="match status" value="1"/>
</dbReference>
<evidence type="ECO:0000313" key="3">
    <source>
        <dbReference type="EMBL" id="KLU90923.1"/>
    </source>
</evidence>
<accession>A0A0C4E9Z6</accession>
<reference evidence="3" key="1">
    <citation type="submission" date="2010-05" db="EMBL/GenBank/DDBJ databases">
        <title>The Genome Sequence of Magnaporthe poae strain ATCC 64411.</title>
        <authorList>
            <consortium name="The Broad Institute Genome Sequencing Platform"/>
            <consortium name="Broad Institute Genome Sequencing Center for Infectious Disease"/>
            <person name="Ma L.-J."/>
            <person name="Dead R."/>
            <person name="Young S."/>
            <person name="Zeng Q."/>
            <person name="Koehrsen M."/>
            <person name="Alvarado L."/>
            <person name="Berlin A."/>
            <person name="Chapman S.B."/>
            <person name="Chen Z."/>
            <person name="Freedman E."/>
            <person name="Gellesch M."/>
            <person name="Goldberg J."/>
            <person name="Griggs A."/>
            <person name="Gujja S."/>
            <person name="Heilman E.R."/>
            <person name="Heiman D."/>
            <person name="Hepburn T."/>
            <person name="Howarth C."/>
            <person name="Jen D."/>
            <person name="Larson L."/>
            <person name="Mehta T."/>
            <person name="Neiman D."/>
            <person name="Pearson M."/>
            <person name="Roberts A."/>
            <person name="Saif S."/>
            <person name="Shea T."/>
            <person name="Shenoy N."/>
            <person name="Sisk P."/>
            <person name="Stolte C."/>
            <person name="Sykes S."/>
            <person name="Walk T."/>
            <person name="White J."/>
            <person name="Yandava C."/>
            <person name="Haas B."/>
            <person name="Nusbaum C."/>
            <person name="Birren B."/>
        </authorList>
    </citation>
    <scope>NUCLEOTIDE SEQUENCE</scope>
    <source>
        <strain evidence="3">ATCC 64411</strain>
    </source>
</reference>
<feature type="compositionally biased region" description="Polar residues" evidence="1">
    <location>
        <begin position="15"/>
        <end position="36"/>
    </location>
</feature>
<evidence type="ECO:0008006" key="6">
    <source>
        <dbReference type="Google" id="ProtNLM"/>
    </source>
</evidence>
<dbReference type="SUPFAM" id="SSF89372">
    <property type="entry name" value="Fucose-specific lectin"/>
    <property type="match status" value="1"/>
</dbReference>
<feature type="compositionally biased region" description="Low complexity" evidence="1">
    <location>
        <begin position="832"/>
        <end position="850"/>
    </location>
</feature>
<dbReference type="STRING" id="644358.A0A0C4E9Z6"/>
<dbReference type="EMBL" id="ADBL01002413">
    <property type="status" value="NOT_ANNOTATED_CDS"/>
    <property type="molecule type" value="Genomic_DNA"/>
</dbReference>
<evidence type="ECO:0000313" key="5">
    <source>
        <dbReference type="Proteomes" id="UP000011715"/>
    </source>
</evidence>
<organism evidence="4 5">
    <name type="scientific">Magnaporthiopsis poae (strain ATCC 64411 / 73-15)</name>
    <name type="common">Kentucky bluegrass fungus</name>
    <name type="synonym">Magnaporthe poae</name>
    <dbReference type="NCBI Taxonomy" id="644358"/>
    <lineage>
        <taxon>Eukaryota</taxon>
        <taxon>Fungi</taxon>
        <taxon>Dikarya</taxon>
        <taxon>Ascomycota</taxon>
        <taxon>Pezizomycotina</taxon>
        <taxon>Sordariomycetes</taxon>
        <taxon>Sordariomycetidae</taxon>
        <taxon>Magnaporthales</taxon>
        <taxon>Magnaporthaceae</taxon>
        <taxon>Magnaporthiopsis</taxon>
    </lineage>
</organism>
<gene>
    <name evidence="3" type="ORF">MAPG_09448</name>
</gene>
<feature type="compositionally biased region" description="Polar residues" evidence="1">
    <location>
        <begin position="851"/>
        <end position="865"/>
    </location>
</feature>
<reference evidence="4" key="4">
    <citation type="journal article" date="2015" name="G3 (Bethesda)">
        <title>Genome sequences of three phytopathogenic species of the Magnaporthaceae family of fungi.</title>
        <authorList>
            <person name="Okagaki L.H."/>
            <person name="Nunes C.C."/>
            <person name="Sailsbery J."/>
            <person name="Clay B."/>
            <person name="Brown D."/>
            <person name="John T."/>
            <person name="Oh Y."/>
            <person name="Young N."/>
            <person name="Fitzgerald M."/>
            <person name="Haas B.J."/>
            <person name="Zeng Q."/>
            <person name="Young S."/>
            <person name="Adiconis X."/>
            <person name="Fan L."/>
            <person name="Levin J.Z."/>
            <person name="Mitchell T.K."/>
            <person name="Okubara P.A."/>
            <person name="Farman M.L."/>
            <person name="Kohn L.M."/>
            <person name="Birren B."/>
            <person name="Ma L.-J."/>
            <person name="Dean R.A."/>
        </authorList>
    </citation>
    <scope>NUCLEOTIDE SEQUENCE</scope>
    <source>
        <strain evidence="4">ATCC 64411 / 73-15</strain>
    </source>
</reference>
<feature type="transmembrane region" description="Helical" evidence="2">
    <location>
        <begin position="113"/>
        <end position="133"/>
    </location>
</feature>